<keyword evidence="3" id="KW-1185">Reference proteome</keyword>
<dbReference type="Proteomes" id="UP000031443">
    <property type="component" value="Unassembled WGS sequence"/>
</dbReference>
<evidence type="ECO:0000256" key="1">
    <source>
        <dbReference type="SAM" id="SignalP"/>
    </source>
</evidence>
<sequence length="178" mass="19595">MSSGSYVGKRASPTDTALSTLVLLLVKLMSVMGETAHDLAFSLDQQIVTCKCFCRSTMISDLILATERLKTEKKYLSKMVTKLVEENQKLLGENRHFREKITRADLDNPEIKTPVVITDLTATRSPTNAATRGAALTVLQCQPMEQKEVHSESPVHEVAKANLVRLDYANVPLAAPVP</sequence>
<keyword evidence="1" id="KW-0732">Signal</keyword>
<proteinExistence type="predicted"/>
<gene>
    <name evidence="2" type="ORF">UY3_12734</name>
</gene>
<protein>
    <submittedName>
        <fullName evidence="2">Uncharacterized protein</fullName>
    </submittedName>
</protein>
<name>M7AXA8_CHEMY</name>
<feature type="chain" id="PRO_5004079680" evidence="1">
    <location>
        <begin position="34"/>
        <end position="178"/>
    </location>
</feature>
<dbReference type="AlphaFoldDB" id="M7AXA8"/>
<accession>M7AXA8</accession>
<organism evidence="2 3">
    <name type="scientific">Chelonia mydas</name>
    <name type="common">Green sea-turtle</name>
    <name type="synonym">Chelonia agassizi</name>
    <dbReference type="NCBI Taxonomy" id="8469"/>
    <lineage>
        <taxon>Eukaryota</taxon>
        <taxon>Metazoa</taxon>
        <taxon>Chordata</taxon>
        <taxon>Craniata</taxon>
        <taxon>Vertebrata</taxon>
        <taxon>Euteleostomi</taxon>
        <taxon>Archelosauria</taxon>
        <taxon>Testudinata</taxon>
        <taxon>Testudines</taxon>
        <taxon>Cryptodira</taxon>
        <taxon>Durocryptodira</taxon>
        <taxon>Americhelydia</taxon>
        <taxon>Chelonioidea</taxon>
        <taxon>Cheloniidae</taxon>
        <taxon>Chelonia</taxon>
    </lineage>
</organism>
<evidence type="ECO:0000313" key="3">
    <source>
        <dbReference type="Proteomes" id="UP000031443"/>
    </source>
</evidence>
<reference evidence="3" key="1">
    <citation type="journal article" date="2013" name="Nat. Genet.">
        <title>The draft genomes of soft-shell turtle and green sea turtle yield insights into the development and evolution of the turtle-specific body plan.</title>
        <authorList>
            <person name="Wang Z."/>
            <person name="Pascual-Anaya J."/>
            <person name="Zadissa A."/>
            <person name="Li W."/>
            <person name="Niimura Y."/>
            <person name="Huang Z."/>
            <person name="Li C."/>
            <person name="White S."/>
            <person name="Xiong Z."/>
            <person name="Fang D."/>
            <person name="Wang B."/>
            <person name="Ming Y."/>
            <person name="Chen Y."/>
            <person name="Zheng Y."/>
            <person name="Kuraku S."/>
            <person name="Pignatelli M."/>
            <person name="Herrero J."/>
            <person name="Beal K."/>
            <person name="Nozawa M."/>
            <person name="Li Q."/>
            <person name="Wang J."/>
            <person name="Zhang H."/>
            <person name="Yu L."/>
            <person name="Shigenobu S."/>
            <person name="Wang J."/>
            <person name="Liu J."/>
            <person name="Flicek P."/>
            <person name="Searle S."/>
            <person name="Wang J."/>
            <person name="Kuratani S."/>
            <person name="Yin Y."/>
            <person name="Aken B."/>
            <person name="Zhang G."/>
            <person name="Irie N."/>
        </authorList>
    </citation>
    <scope>NUCLEOTIDE SEQUENCE [LARGE SCALE GENOMIC DNA]</scope>
</reference>
<evidence type="ECO:0000313" key="2">
    <source>
        <dbReference type="EMBL" id="EMP30151.1"/>
    </source>
</evidence>
<feature type="signal peptide" evidence="1">
    <location>
        <begin position="1"/>
        <end position="33"/>
    </location>
</feature>
<dbReference type="EMBL" id="KB551570">
    <property type="protein sequence ID" value="EMP30151.1"/>
    <property type="molecule type" value="Genomic_DNA"/>
</dbReference>